<dbReference type="PANTHER" id="PTHR45763">
    <property type="entry name" value="HYDROLASE, ALPHA/BETA FOLD FAMILY PROTEIN, EXPRESSED-RELATED"/>
    <property type="match status" value="1"/>
</dbReference>
<protein>
    <recommendedName>
        <fullName evidence="1">HTH luxR-type domain-containing protein</fullName>
    </recommendedName>
</protein>
<reference evidence="2 3" key="1">
    <citation type="submission" date="2017-10" db="EMBL/GenBank/DDBJ databases">
        <authorList>
            <person name="Banno H."/>
            <person name="Chua N.-H."/>
        </authorList>
    </citation>
    <scope>NUCLEOTIDE SEQUENCE [LARGE SCALE GENOMIC DNA]</scope>
    <source>
        <strain evidence="2">Vibrio tapetis CECT4600</strain>
    </source>
</reference>
<gene>
    <name evidence="2" type="ORF">VTAP4600_B1497</name>
</gene>
<dbReference type="InterPro" id="IPR036388">
    <property type="entry name" value="WH-like_DNA-bd_sf"/>
</dbReference>
<feature type="domain" description="HTH luxR-type" evidence="1">
    <location>
        <begin position="211"/>
        <end position="276"/>
    </location>
</feature>
<evidence type="ECO:0000313" key="2">
    <source>
        <dbReference type="EMBL" id="SON53108.1"/>
    </source>
</evidence>
<organism evidence="2 3">
    <name type="scientific">Vibrio tapetis subsp. tapetis</name>
    <dbReference type="NCBI Taxonomy" id="1671868"/>
    <lineage>
        <taxon>Bacteria</taxon>
        <taxon>Pseudomonadati</taxon>
        <taxon>Pseudomonadota</taxon>
        <taxon>Gammaproteobacteria</taxon>
        <taxon>Vibrionales</taxon>
        <taxon>Vibrionaceae</taxon>
        <taxon>Vibrio</taxon>
    </lineage>
</organism>
<dbReference type="Pfam" id="PF00196">
    <property type="entry name" value="GerE"/>
    <property type="match status" value="1"/>
</dbReference>
<dbReference type="SUPFAM" id="SSF53474">
    <property type="entry name" value="alpha/beta-Hydrolases"/>
    <property type="match status" value="1"/>
</dbReference>
<name>A0A2N8ZMF7_9VIBR</name>
<dbReference type="PROSITE" id="PS50043">
    <property type="entry name" value="HTH_LUXR_2"/>
    <property type="match status" value="1"/>
</dbReference>
<dbReference type="Pfam" id="PF00561">
    <property type="entry name" value="Abhydrolase_1"/>
    <property type="match status" value="1"/>
</dbReference>
<dbReference type="SUPFAM" id="SSF46894">
    <property type="entry name" value="C-terminal effector domain of the bipartite response regulators"/>
    <property type="match status" value="1"/>
</dbReference>
<dbReference type="OrthoDB" id="8874570at2"/>
<dbReference type="GO" id="GO:0003677">
    <property type="term" value="F:DNA binding"/>
    <property type="evidence" value="ECO:0007669"/>
    <property type="project" value="InterPro"/>
</dbReference>
<dbReference type="GO" id="GO:0006355">
    <property type="term" value="P:regulation of DNA-templated transcription"/>
    <property type="evidence" value="ECO:0007669"/>
    <property type="project" value="InterPro"/>
</dbReference>
<dbReference type="PANTHER" id="PTHR45763:SF46">
    <property type="entry name" value="AB HYDROLASE-1 DOMAIN-CONTAINING PROTEIN"/>
    <property type="match status" value="1"/>
</dbReference>
<dbReference type="Gene3D" id="3.40.50.1820">
    <property type="entry name" value="alpha/beta hydrolase"/>
    <property type="match status" value="1"/>
</dbReference>
<dbReference type="EMBL" id="LT960612">
    <property type="protein sequence ID" value="SON53108.1"/>
    <property type="molecule type" value="Genomic_DNA"/>
</dbReference>
<evidence type="ECO:0000313" key="3">
    <source>
        <dbReference type="Proteomes" id="UP000235828"/>
    </source>
</evidence>
<dbReference type="InterPro" id="IPR000073">
    <property type="entry name" value="AB_hydrolase_1"/>
</dbReference>
<dbReference type="RefSeq" id="WP_102525184.1">
    <property type="nucleotide sequence ID" value="NZ_LT960612.1"/>
</dbReference>
<dbReference type="InterPro" id="IPR029058">
    <property type="entry name" value="AB_hydrolase_fold"/>
</dbReference>
<dbReference type="InterPro" id="IPR016032">
    <property type="entry name" value="Sig_transdc_resp-reg_C-effctor"/>
</dbReference>
<dbReference type="SMART" id="SM00421">
    <property type="entry name" value="HTH_LUXR"/>
    <property type="match status" value="1"/>
</dbReference>
<dbReference type="KEGG" id="vta:B1497"/>
<proteinExistence type="predicted"/>
<keyword evidence="3" id="KW-1185">Reference proteome</keyword>
<dbReference type="InterPro" id="IPR000792">
    <property type="entry name" value="Tscrpt_reg_LuxR_C"/>
</dbReference>
<accession>A0A2N8ZMF7</accession>
<dbReference type="Gene3D" id="1.10.10.10">
    <property type="entry name" value="Winged helix-like DNA-binding domain superfamily/Winged helix DNA-binding domain"/>
    <property type="match status" value="1"/>
</dbReference>
<evidence type="ECO:0000259" key="1">
    <source>
        <dbReference type="PROSITE" id="PS50043"/>
    </source>
</evidence>
<dbReference type="Proteomes" id="UP000235828">
    <property type="component" value="Chromosome B"/>
</dbReference>
<sequence>MHSSQLPDRLVGKIYDTALEPRLWPELLEHMVTYLKPNIEVGEQGKINTNLIWVKEPKEEVPSSYTQLLEHMQRSSDIAKRLGVVKEKECIQRKLLNQIPLPCVLLRADKQIVEINDSAMRYMSTNRELSVNGSHLTFESGRLRAEFESGMASLFFPGQKNKEIAFVVRPSFDTNPTTINLTRVDNLQGLESHVLMFIATVDQAQKVDVSSFSTRFKLTQAEQEILKSLVEGKTLQLVAAHKKVSIHTVRSQLKSIFGKTGCHRQSELVKLVLLQSTQQERQQKEKQNIILLDAQCFHQTMLLPDGRKLGYSDVGNKSHAPLVMLHPSTGSRLQQHPNKQIAFEQRVRVISIDRPGYGLSDTCEGASLKSVAKDVGYLMDSLNIQRFAVAGFCGGGPYALAVAAQFRHRVVHTNLISSVTPFQEINLLHGVKTTNKMMAHLALKAPEVLRHLIFLIAKNVVDEPERYFDQVIEHLGVSDASVLQEPEALENFVVAFQEAMRQGSAAFVHDLYTLSNPWETDYSAITSPITMWHGHEDRHVPIQYAQQLAHVLSNVTIKNQPQHGHFLIYYLWGDILAESAAAFEQDEQIESA</sequence>
<dbReference type="AlphaFoldDB" id="A0A2N8ZMF7"/>